<dbReference type="GO" id="GO:0005829">
    <property type="term" value="C:cytosol"/>
    <property type="evidence" value="ECO:0007669"/>
    <property type="project" value="TreeGrafter"/>
</dbReference>
<dbReference type="OrthoDB" id="6605118at2759"/>
<dbReference type="AlphaFoldDB" id="A0A8I6RY06"/>
<feature type="domain" description="BTB" evidence="2">
    <location>
        <begin position="25"/>
        <end position="97"/>
    </location>
</feature>
<evidence type="ECO:0000259" key="2">
    <source>
        <dbReference type="PROSITE" id="PS50097"/>
    </source>
</evidence>
<feature type="region of interest" description="Disordered" evidence="1">
    <location>
        <begin position="337"/>
        <end position="418"/>
    </location>
</feature>
<dbReference type="GO" id="GO:0022008">
    <property type="term" value="P:neurogenesis"/>
    <property type="evidence" value="ECO:0007669"/>
    <property type="project" value="TreeGrafter"/>
</dbReference>
<protein>
    <recommendedName>
        <fullName evidence="2">BTB domain-containing protein</fullName>
    </recommendedName>
</protein>
<sequence>MDDWRKVNLSWDEKMQYVFDNNYLTDLTVKVSDGKATRSFNAHKLILSMSSDVLEEELRAECLRVPGEAVLNITAANPIAFEQFLRFIYCKDIHLKSIREASDVIKVSIKFNVAELTKICLEYVERNLNYHTYMECAEFARMYNLKYLKSRCSELVRKNTKLIMNEDNIANWNMEAIIDVLEQPHLQLREIELFYLVEKWIKSKNLNDLSFRNKVREYIMPKFCFMSMTAEEFTTGPLSSGLLEKNESLAVLGHIVADRCDVPYPEGFNQNIREIYSEPKKSLSENKGRSSISELEEDFIKPIRTLSSITTKSALGMAKKEPQVQFVTGCKAVKKEKEEDKVKNVAKTNISPKSSNQTQKRTSVTKSIIKSVSKHSSLPTDDKLIASPPRTTTSRTEKVGAQKTSKGSTNSNPSADLATLEKLLQPVLAKGAKGKQALTVTKK</sequence>
<name>A0A8I6RY06_CIMLE</name>
<dbReference type="InterPro" id="IPR000210">
    <property type="entry name" value="BTB/POZ_dom"/>
</dbReference>
<dbReference type="Pfam" id="PF07707">
    <property type="entry name" value="BACK"/>
    <property type="match status" value="1"/>
</dbReference>
<dbReference type="PROSITE" id="PS50097">
    <property type="entry name" value="BTB"/>
    <property type="match status" value="1"/>
</dbReference>
<keyword evidence="4" id="KW-1185">Reference proteome</keyword>
<dbReference type="Gene3D" id="3.30.710.10">
    <property type="entry name" value="Potassium Channel Kv1.1, Chain A"/>
    <property type="match status" value="1"/>
</dbReference>
<dbReference type="Proteomes" id="UP000494040">
    <property type="component" value="Unassembled WGS sequence"/>
</dbReference>
<accession>A0A8I6RY06</accession>
<feature type="compositionally biased region" description="Polar residues" evidence="1">
    <location>
        <begin position="348"/>
        <end position="361"/>
    </location>
</feature>
<proteinExistence type="predicted"/>
<gene>
    <name evidence="3" type="primary">106669553</name>
</gene>
<dbReference type="SUPFAM" id="SSF54695">
    <property type="entry name" value="POZ domain"/>
    <property type="match status" value="1"/>
</dbReference>
<feature type="compositionally biased region" description="Polar residues" evidence="1">
    <location>
        <begin position="402"/>
        <end position="414"/>
    </location>
</feature>
<dbReference type="SMART" id="SM00225">
    <property type="entry name" value="BTB"/>
    <property type="match status" value="1"/>
</dbReference>
<evidence type="ECO:0000313" key="3">
    <source>
        <dbReference type="EnsemblMetazoa" id="XP_014254575.1"/>
    </source>
</evidence>
<evidence type="ECO:0000256" key="1">
    <source>
        <dbReference type="SAM" id="MobiDB-lite"/>
    </source>
</evidence>
<dbReference type="PANTHER" id="PTHR45774:SF4">
    <property type="entry name" value="AXUNDEAD, ISOFORM F"/>
    <property type="match status" value="1"/>
</dbReference>
<dbReference type="PANTHER" id="PTHR45774">
    <property type="entry name" value="BTB/POZ DOMAIN-CONTAINING"/>
    <property type="match status" value="1"/>
</dbReference>
<evidence type="ECO:0000313" key="4">
    <source>
        <dbReference type="Proteomes" id="UP000494040"/>
    </source>
</evidence>
<organism evidence="3 4">
    <name type="scientific">Cimex lectularius</name>
    <name type="common">Bed bug</name>
    <name type="synonym">Acanthia lectularia</name>
    <dbReference type="NCBI Taxonomy" id="79782"/>
    <lineage>
        <taxon>Eukaryota</taxon>
        <taxon>Metazoa</taxon>
        <taxon>Ecdysozoa</taxon>
        <taxon>Arthropoda</taxon>
        <taxon>Hexapoda</taxon>
        <taxon>Insecta</taxon>
        <taxon>Pterygota</taxon>
        <taxon>Neoptera</taxon>
        <taxon>Paraneoptera</taxon>
        <taxon>Hemiptera</taxon>
        <taxon>Heteroptera</taxon>
        <taxon>Panheteroptera</taxon>
        <taxon>Cimicomorpha</taxon>
        <taxon>Cimicidae</taxon>
        <taxon>Cimex</taxon>
    </lineage>
</organism>
<feature type="compositionally biased region" description="Low complexity" evidence="1">
    <location>
        <begin position="362"/>
        <end position="377"/>
    </location>
</feature>
<dbReference type="Pfam" id="PF00651">
    <property type="entry name" value="BTB"/>
    <property type="match status" value="1"/>
</dbReference>
<dbReference type="InterPro" id="IPR011333">
    <property type="entry name" value="SKP1/BTB/POZ_sf"/>
</dbReference>
<dbReference type="KEGG" id="clec:106669553"/>
<reference evidence="3" key="1">
    <citation type="submission" date="2022-01" db="UniProtKB">
        <authorList>
            <consortium name="EnsemblMetazoa"/>
        </authorList>
    </citation>
    <scope>IDENTIFICATION</scope>
</reference>
<dbReference type="EnsemblMetazoa" id="XM_014399089.2">
    <property type="protein sequence ID" value="XP_014254575.1"/>
    <property type="gene ID" value="LOC106669553"/>
</dbReference>
<dbReference type="Gene3D" id="1.25.40.420">
    <property type="match status" value="1"/>
</dbReference>
<dbReference type="InterPro" id="IPR011705">
    <property type="entry name" value="BACK"/>
</dbReference>